<sequence length="102" mass="11397">MSEILGKWIQAEGQSFPGLWFEFRNDGSFTAEYEPMGIKSSGTFEIDGENITMQQTEHTLGFIGEFKGLFTVEKNQLKMVLASNPGGARPADLSEARIYIKE</sequence>
<gene>
    <name evidence="1" type="ORF">CFX1CAM_1308</name>
</gene>
<evidence type="ECO:0000313" key="2">
    <source>
        <dbReference type="Proteomes" id="UP000195514"/>
    </source>
</evidence>
<name>A0A1Y6K3Y3_9CHLR</name>
<dbReference type="AlphaFoldDB" id="A0A1Y6K3Y3"/>
<dbReference type="Proteomes" id="UP000195514">
    <property type="component" value="Chromosome I"/>
</dbReference>
<keyword evidence="2" id="KW-1185">Reference proteome</keyword>
<accession>A0A1Y6K3Y3</accession>
<dbReference type="RefSeq" id="WP_087862228.1">
    <property type="nucleotide sequence ID" value="NZ_LT859958.1"/>
</dbReference>
<protein>
    <submittedName>
        <fullName evidence="1">Uncharacterized protein</fullName>
    </submittedName>
</protein>
<organism evidence="1 2">
    <name type="scientific">Candidatus Brevifilum fermentans</name>
    <dbReference type="NCBI Taxonomy" id="1986204"/>
    <lineage>
        <taxon>Bacteria</taxon>
        <taxon>Bacillati</taxon>
        <taxon>Chloroflexota</taxon>
        <taxon>Anaerolineae</taxon>
        <taxon>Anaerolineales</taxon>
        <taxon>Anaerolineaceae</taxon>
        <taxon>Candidatus Brevifilum</taxon>
    </lineage>
</organism>
<dbReference type="EMBL" id="LT859958">
    <property type="protein sequence ID" value="SMX54373.1"/>
    <property type="molecule type" value="Genomic_DNA"/>
</dbReference>
<dbReference type="KEGG" id="abat:CFX1CAM_1308"/>
<reference evidence="2" key="1">
    <citation type="submission" date="2017-05" db="EMBL/GenBank/DDBJ databases">
        <authorList>
            <person name="Kirkegaard R."/>
            <person name="Mcilroy J S."/>
        </authorList>
    </citation>
    <scope>NUCLEOTIDE SEQUENCE [LARGE SCALE GENOMIC DNA]</scope>
</reference>
<evidence type="ECO:0000313" key="1">
    <source>
        <dbReference type="EMBL" id="SMX54373.1"/>
    </source>
</evidence>
<proteinExistence type="predicted"/>